<dbReference type="OrthoDB" id="370281at2759"/>
<comment type="subcellular location">
    <subcellularLocation>
        <location evidence="1">Membrane</location>
        <topology evidence="1">Multi-pass membrane protein</topology>
    </subcellularLocation>
</comment>
<evidence type="ECO:0000256" key="3">
    <source>
        <dbReference type="ARBA" id="ARBA00022989"/>
    </source>
</evidence>
<sequence>MRIYVDLCIVGCKSLWFRIAGPMMTVIYAFTGEQTVTVMALSTMHTGCNPDEYTWCESEQGTPFFVFTSVMIVVMGLAIPSSALSLDTIYSKILGNIDQNLMQALFGASENLMMVIGPIYATYCKQTDEQADHGADPLIMRRYIWHTINKWAKDIDGPTLITLPQDVLLNIMEADKDNIEVMKMISVAWNDASLEHLNQTKFHRPILSLSWVIDPKQARTSLRMRIPQESLHYFGVDLLTPVPPKPVEKEDEDDSDDEEIPDIDESVPEFALMHSFKKSVDGILPNRLNRLLSRCTSITMFTFDMSIERNIVDIELLKDMLEGIKIHELTFTEIRITEKELSNVLEIARAQEAFRLIVKTEGNMLLKPFVLKERMVIDFLVNASKSYNVVLEVFDTRDWEYHHIPDHYWSIAADELNRKHELNVHVDFVIVDQKMRVTLTNTLTEIKQ</sequence>
<dbReference type="InterPro" id="IPR051068">
    <property type="entry name" value="MFS_Domain-Containing_Protein"/>
</dbReference>
<evidence type="ECO:0000313" key="6">
    <source>
        <dbReference type="Proteomes" id="UP000005239"/>
    </source>
</evidence>
<reference evidence="5" key="2">
    <citation type="submission" date="2022-06" db="UniProtKB">
        <authorList>
            <consortium name="EnsemblMetazoa"/>
        </authorList>
    </citation>
    <scope>IDENTIFICATION</scope>
    <source>
        <strain evidence="5">PS312</strain>
    </source>
</reference>
<keyword evidence="2" id="KW-0812">Transmembrane</keyword>
<evidence type="ECO:0000256" key="4">
    <source>
        <dbReference type="ARBA" id="ARBA00023136"/>
    </source>
</evidence>
<proteinExistence type="predicted"/>
<accession>A0A2A6B2F5</accession>
<keyword evidence="4" id="KW-0472">Membrane</keyword>
<protein>
    <submittedName>
        <fullName evidence="5">Uncharacterized protein</fullName>
    </submittedName>
</protein>
<evidence type="ECO:0000256" key="2">
    <source>
        <dbReference type="ARBA" id="ARBA00022692"/>
    </source>
</evidence>
<name>A0A2A6B2F5_PRIPA</name>
<evidence type="ECO:0000256" key="1">
    <source>
        <dbReference type="ARBA" id="ARBA00004141"/>
    </source>
</evidence>
<dbReference type="EnsemblMetazoa" id="PPA34067.1">
    <property type="protein sequence ID" value="PPA34067.1"/>
    <property type="gene ID" value="WBGene00272436"/>
</dbReference>
<dbReference type="PANTHER" id="PTHR23510:SF16">
    <property type="entry name" value="MAJOR FACILITATOR SUPERFAMILY (MFS) PROFILE DOMAIN-CONTAINING PROTEIN"/>
    <property type="match status" value="1"/>
</dbReference>
<dbReference type="GO" id="GO:0016020">
    <property type="term" value="C:membrane"/>
    <property type="evidence" value="ECO:0000318"/>
    <property type="project" value="GO_Central"/>
</dbReference>
<reference evidence="6" key="1">
    <citation type="journal article" date="2008" name="Nat. Genet.">
        <title>The Pristionchus pacificus genome provides a unique perspective on nematode lifestyle and parasitism.</title>
        <authorList>
            <person name="Dieterich C."/>
            <person name="Clifton S.W."/>
            <person name="Schuster L.N."/>
            <person name="Chinwalla A."/>
            <person name="Delehaunty K."/>
            <person name="Dinkelacker I."/>
            <person name="Fulton L."/>
            <person name="Fulton R."/>
            <person name="Godfrey J."/>
            <person name="Minx P."/>
            <person name="Mitreva M."/>
            <person name="Roeseler W."/>
            <person name="Tian H."/>
            <person name="Witte H."/>
            <person name="Yang S.P."/>
            <person name="Wilson R.K."/>
            <person name="Sommer R.J."/>
        </authorList>
    </citation>
    <scope>NUCLEOTIDE SEQUENCE [LARGE SCALE GENOMIC DNA]</scope>
    <source>
        <strain evidence="6">PS312</strain>
    </source>
</reference>
<dbReference type="Proteomes" id="UP000005239">
    <property type="component" value="Unassembled WGS sequence"/>
</dbReference>
<evidence type="ECO:0000313" key="5">
    <source>
        <dbReference type="EnsemblMetazoa" id="PPA34067.1"/>
    </source>
</evidence>
<keyword evidence="6" id="KW-1185">Reference proteome</keyword>
<dbReference type="GO" id="GO:0022857">
    <property type="term" value="F:transmembrane transporter activity"/>
    <property type="evidence" value="ECO:0000318"/>
    <property type="project" value="GO_Central"/>
</dbReference>
<dbReference type="AlphaFoldDB" id="A0A2A6B2F5"/>
<accession>A0A8R1ULZ7</accession>
<gene>
    <name evidence="5" type="primary">WBGene00272436</name>
</gene>
<keyword evidence="3" id="KW-1133">Transmembrane helix</keyword>
<dbReference type="PANTHER" id="PTHR23510">
    <property type="entry name" value="INNER MEMBRANE TRANSPORT PROTEIN YAJR"/>
    <property type="match status" value="1"/>
</dbReference>
<organism evidence="5 6">
    <name type="scientific">Pristionchus pacificus</name>
    <name type="common">Parasitic nematode worm</name>
    <dbReference type="NCBI Taxonomy" id="54126"/>
    <lineage>
        <taxon>Eukaryota</taxon>
        <taxon>Metazoa</taxon>
        <taxon>Ecdysozoa</taxon>
        <taxon>Nematoda</taxon>
        <taxon>Chromadorea</taxon>
        <taxon>Rhabditida</taxon>
        <taxon>Rhabditina</taxon>
        <taxon>Diplogasteromorpha</taxon>
        <taxon>Diplogasteroidea</taxon>
        <taxon>Neodiplogasteridae</taxon>
        <taxon>Pristionchus</taxon>
    </lineage>
</organism>